<accession>A0AA88Y2I2</accession>
<name>A0AA88Y2I2_PINIB</name>
<feature type="compositionally biased region" description="Basic and acidic residues" evidence="1">
    <location>
        <begin position="2020"/>
        <end position="2043"/>
    </location>
</feature>
<protein>
    <recommendedName>
        <fullName evidence="3">PKD/REJ-like domain-containing protein</fullName>
    </recommendedName>
</protein>
<evidence type="ECO:0000313" key="5">
    <source>
        <dbReference type="Proteomes" id="UP001186944"/>
    </source>
</evidence>
<feature type="compositionally biased region" description="Basic and acidic residues" evidence="1">
    <location>
        <begin position="2145"/>
        <end position="2156"/>
    </location>
</feature>
<evidence type="ECO:0000259" key="3">
    <source>
        <dbReference type="Pfam" id="PF02010"/>
    </source>
</evidence>
<evidence type="ECO:0000313" key="4">
    <source>
        <dbReference type="EMBL" id="KAK3096542.1"/>
    </source>
</evidence>
<evidence type="ECO:0000256" key="2">
    <source>
        <dbReference type="SAM" id="Phobius"/>
    </source>
</evidence>
<sequence length="2228" mass="244353">TICICKTNSLIFLVAMGYHYHIGVLAIPRSLPPPLVTMKYNRTTITEGTTVLKLHDPRDMFDVHYEDHEPVIDSSLEIITNKSYAMHNYKMKVHYMQQNMPLVGHLAFHQIPLDPTGLPLADIQTWSGSDQQWTRIPYTGLKIDMTQKPSDMRVVFKDSYSGELDIAFNLKSGELSHDFVFKIEVLSVNDAPELISGDRLISIIEDTMVLPYSGNREFMVGKDITSKLLHDKDGNTELGLAVLGAFTDRAGYWSYHDGENYTEIMADSHLRSVLTQGMSVNMTAILLRPQHKLMFTPTISYLWSQREAWAETRLLVLGWDMSNVDGTDTNSHVMDIEMMPCGFSMLCGPGGNSPFSAEIIPLFVGKAGCDGIPGSQMEEDSCDVCGGHDDCIDCNGDVKGDAVTNICDHCVGGTTGLALDHGIDCRQKCEEYTTIDIPMIGVSMCLPTSTDISSILSVYLSCDGQFISDAFINHLPADHGMNACGSCHGDTFCIDCNGEPFGLSMLDNCNNCLLPTDPTFNTGCQKLGSVNPTVIGASGTRKLRVSGAQLNNYHTADCRLQDISDTSRIIPMEIEAGDFLPDQNVIMGRINDLMSAHAGVYHVFCIFDGNNGTELELVDHDVTLFDFPILEVLHPQEMTLKDQPVVLVQGSGFIDTNYICCALRCPYVDPAINCFTDKLEPSGLVLFPAKRLNDSYVECDLAKMSHVRRAMGYHMTVLLERPATVNINSLTFKEFSVLAPAPRLLSAHFSSSYCFITLTFNMAVEGTEGHLFTPNTMTALGSGAKFSFRGNILVIIVQRGNLQLKPGDNMTLLAEKIRPLNSHVNYTEFASGSVMVEEPHYSFPLDGTLSGPNDVGSCDQFSLTLKLGKMGCAILEYNWTVTVNHSSPSQAMLNDAQAVQHRLNNNNRGRTFTIQEDEVLPGSTYIFTITLARHMDSTYTELSVPVTRSLADKPISVQLLMMSLSPDPGQPIRFVASLTTSNCSGINIQETTFLYNWQGNSADFSIMSFMQFAIVKGGSLRGGTTYTISVTVFVQDDDSITDTASVTFTTISRPLQLLVPPLIQTLPYLATTLTVTGVDPNNMPQSPIYTWNCAKESEPNLPVYVTVNNERRMLEEYVRPASDSDNSITIPENTLPLGRYIWTIKMLKDIRSVSMSTIMEVVDNRAPRIDLSVIEVTLNSQDPLRIGCKVTTYSKSPVLLYWDCASEENCFDLYQYSNTLIFESDTSLSDYDFSLYLPGNLPTSGQLVLAITAVAGEELLTTTEAVTIIINSPPMIGGVQITPENGTAFDTMFMLEMDEGWIDPEGDTVLFYIYTQKVGTNTRKRLNARGLQDVMSHNLMLPSGEFEVFVEACDESWACDMTETPLHVNVIKQEMSEAKIEETANNLADMLKVDMDSAVELAIPLAEMMADAGNNNTQKIGEVINDVAYNFLSSSSAEFDRDQASNILSTAVSILESAAKTGVLAPKVITEAQSKAFQLAALVLGVVDSGSGNRRRKRAVDDSNTKTSMTKAEAESILSTYSVTFSGQAEADIAKPDVDDYLTAVDNIRMGLCAEVVYGEVATVAESSMETIRVVKTTVDTIATEVIDVTCQNCAVTQTAKITYGASIQSDYTQWNCTSTENCNGACFTSSQLNKDLVTATSSQRFTMDLTRRSDIISIKMVNPSTHDIMTVENLTSPIMITVPINGDVNETEYMLQCKRWSVDTWTDTGCDSSTPYLSNDTYYVHCSCNSLGIFSVFEGTIMEATTQVAMTTNADMETVSMVTSDLDMTSDYTDTTEDTMTETMTTSPVVNTTVTSTTLATTTLASRVSVPKDTDKVYIMFKVHGVYDTVVENDKDAFLEHLHRDLATYMRIAESRINNLKVTKGSIIINFELLSRTRTTELTLGEVVYILLQGVQTGSLPLTDLQGNSLVLDIHSFMWSINQLEPPSESSSKMTVYIVGGAIGAFVLLVFLTGAFLYIFKVKAGKAHQVSQSPQPLYGPNMQGVDVPRPSGKQNGVVGNWVRNESETAASSCSGTIKVQEKDAPPGDLSGPEREGKGRDVPIRPVGKLDLSGPEREGKGRDVPLRPVGMLDLSGPEREGKGRDVPLRPVGKLDMSGPEREGKGRDVPLRPVGKLDMSGPEREGEGRKGRDVPLRPVGKLDLSGPEREGKGRDVPLRPVGKLDLSGPEREGKGRDVPLRPVGKLDMPGPEKEGKGRDVPLRPVGVRVRPVRTREGREGRDVPLRPVG</sequence>
<comment type="caution">
    <text evidence="4">The sequence shown here is derived from an EMBL/GenBank/DDBJ whole genome shotgun (WGS) entry which is preliminary data.</text>
</comment>
<feature type="non-terminal residue" evidence="4">
    <location>
        <position position="1"/>
    </location>
</feature>
<keyword evidence="2" id="KW-0812">Transmembrane</keyword>
<feature type="compositionally biased region" description="Polar residues" evidence="1">
    <location>
        <begin position="2008"/>
        <end position="2018"/>
    </location>
</feature>
<keyword evidence="2" id="KW-1133">Transmembrane helix</keyword>
<feature type="compositionally biased region" description="Basic and acidic residues" evidence="1">
    <location>
        <begin position="2189"/>
        <end position="2200"/>
    </location>
</feature>
<feature type="domain" description="PKD/REJ-like" evidence="3">
    <location>
        <begin position="1015"/>
        <end position="1386"/>
    </location>
</feature>
<feature type="compositionally biased region" description="Basic and acidic residues" evidence="1">
    <location>
        <begin position="2054"/>
        <end position="2065"/>
    </location>
</feature>
<feature type="compositionally biased region" description="Basic and acidic residues" evidence="1">
    <location>
        <begin position="2167"/>
        <end position="2178"/>
    </location>
</feature>
<reference evidence="4" key="1">
    <citation type="submission" date="2019-08" db="EMBL/GenBank/DDBJ databases">
        <title>The improved chromosome-level genome for the pearl oyster Pinctada fucata martensii using PacBio sequencing and Hi-C.</title>
        <authorList>
            <person name="Zheng Z."/>
        </authorList>
    </citation>
    <scope>NUCLEOTIDE SEQUENCE</scope>
    <source>
        <strain evidence="4">ZZ-2019</strain>
        <tissue evidence="4">Adductor muscle</tissue>
    </source>
</reference>
<keyword evidence="5" id="KW-1185">Reference proteome</keyword>
<proteinExistence type="predicted"/>
<evidence type="ECO:0000256" key="1">
    <source>
        <dbReference type="SAM" id="MobiDB-lite"/>
    </source>
</evidence>
<organism evidence="4 5">
    <name type="scientific">Pinctada imbricata</name>
    <name type="common">Atlantic pearl-oyster</name>
    <name type="synonym">Pinctada martensii</name>
    <dbReference type="NCBI Taxonomy" id="66713"/>
    <lineage>
        <taxon>Eukaryota</taxon>
        <taxon>Metazoa</taxon>
        <taxon>Spiralia</taxon>
        <taxon>Lophotrochozoa</taxon>
        <taxon>Mollusca</taxon>
        <taxon>Bivalvia</taxon>
        <taxon>Autobranchia</taxon>
        <taxon>Pteriomorphia</taxon>
        <taxon>Pterioida</taxon>
        <taxon>Pterioidea</taxon>
        <taxon>Pteriidae</taxon>
        <taxon>Pinctada</taxon>
    </lineage>
</organism>
<feature type="transmembrane region" description="Helical" evidence="2">
    <location>
        <begin position="1937"/>
        <end position="1961"/>
    </location>
</feature>
<feature type="compositionally biased region" description="Basic and acidic residues" evidence="1">
    <location>
        <begin position="2212"/>
        <end position="2228"/>
    </location>
</feature>
<feature type="region of interest" description="Disordered" evidence="1">
    <location>
        <begin position="1972"/>
        <end position="2228"/>
    </location>
</feature>
<gene>
    <name evidence="4" type="ORF">FSP39_001147</name>
</gene>
<dbReference type="Proteomes" id="UP001186944">
    <property type="component" value="Unassembled WGS sequence"/>
</dbReference>
<dbReference type="EMBL" id="VSWD01000007">
    <property type="protein sequence ID" value="KAK3096542.1"/>
    <property type="molecule type" value="Genomic_DNA"/>
</dbReference>
<dbReference type="InterPro" id="IPR002859">
    <property type="entry name" value="PKD/REJ-like"/>
</dbReference>
<feature type="compositionally biased region" description="Basic and acidic residues" evidence="1">
    <location>
        <begin position="2120"/>
        <end position="2134"/>
    </location>
</feature>
<feature type="compositionally biased region" description="Basic and acidic residues" evidence="1">
    <location>
        <begin position="2076"/>
        <end position="2087"/>
    </location>
</feature>
<keyword evidence="2" id="KW-0472">Membrane</keyword>
<dbReference type="Pfam" id="PF02010">
    <property type="entry name" value="REJ"/>
    <property type="match status" value="1"/>
</dbReference>
<feature type="compositionally biased region" description="Basic and acidic residues" evidence="1">
    <location>
        <begin position="2098"/>
        <end position="2109"/>
    </location>
</feature>